<gene>
    <name evidence="1" type="ORF">COCVIDRAFT_114773</name>
</gene>
<dbReference type="AlphaFoldDB" id="W7DSF8"/>
<dbReference type="Proteomes" id="UP000054337">
    <property type="component" value="Unassembled WGS sequence"/>
</dbReference>
<evidence type="ECO:0000313" key="2">
    <source>
        <dbReference type="Proteomes" id="UP000054337"/>
    </source>
</evidence>
<sequence length="83" mass="9182">MPINIVAVTNYFIAVSRKDGLLNLLVDLLCGVQSEITMIRDFDKGRALERCRVSELTGYAFLGVMPWGVDRNQRCCIGMGSLG</sequence>
<keyword evidence="2" id="KW-1185">Reference proteome</keyword>
<dbReference type="RefSeq" id="XP_014550717.1">
    <property type="nucleotide sequence ID" value="XM_014695231.1"/>
</dbReference>
<dbReference type="EMBL" id="KI968862">
    <property type="protein sequence ID" value="EUN21143.1"/>
    <property type="molecule type" value="Genomic_DNA"/>
</dbReference>
<accession>W7DSF8</accession>
<dbReference type="HOGENOM" id="CLU_2542246_0_0_1"/>
<organism evidence="1 2">
    <name type="scientific">Bipolaris victoriae (strain FI3)</name>
    <name type="common">Victoria blight of oats agent</name>
    <name type="synonym">Cochliobolus victoriae</name>
    <dbReference type="NCBI Taxonomy" id="930091"/>
    <lineage>
        <taxon>Eukaryota</taxon>
        <taxon>Fungi</taxon>
        <taxon>Dikarya</taxon>
        <taxon>Ascomycota</taxon>
        <taxon>Pezizomycotina</taxon>
        <taxon>Dothideomycetes</taxon>
        <taxon>Pleosporomycetidae</taxon>
        <taxon>Pleosporales</taxon>
        <taxon>Pleosporineae</taxon>
        <taxon>Pleosporaceae</taxon>
        <taxon>Bipolaris</taxon>
    </lineage>
</organism>
<protein>
    <submittedName>
        <fullName evidence="1">Uncharacterized protein</fullName>
    </submittedName>
</protein>
<dbReference type="GeneID" id="26250612"/>
<name>W7DSF8_BIPV3</name>
<reference evidence="1 2" key="1">
    <citation type="journal article" date="2013" name="PLoS Genet.">
        <title>Comparative genome structure, secondary metabolite, and effector coding capacity across Cochliobolus pathogens.</title>
        <authorList>
            <person name="Condon B.J."/>
            <person name="Leng Y."/>
            <person name="Wu D."/>
            <person name="Bushley K.E."/>
            <person name="Ohm R.A."/>
            <person name="Otillar R."/>
            <person name="Martin J."/>
            <person name="Schackwitz W."/>
            <person name="Grimwood J."/>
            <person name="MohdZainudin N."/>
            <person name="Xue C."/>
            <person name="Wang R."/>
            <person name="Manning V.A."/>
            <person name="Dhillon B."/>
            <person name="Tu Z.J."/>
            <person name="Steffenson B.J."/>
            <person name="Salamov A."/>
            <person name="Sun H."/>
            <person name="Lowry S."/>
            <person name="LaButti K."/>
            <person name="Han J."/>
            <person name="Copeland A."/>
            <person name="Lindquist E."/>
            <person name="Barry K."/>
            <person name="Schmutz J."/>
            <person name="Baker S.E."/>
            <person name="Ciuffetti L.M."/>
            <person name="Grigoriev I.V."/>
            <person name="Zhong S."/>
            <person name="Turgeon B.G."/>
        </authorList>
    </citation>
    <scope>NUCLEOTIDE SEQUENCE [LARGE SCALE GENOMIC DNA]</scope>
    <source>
        <strain evidence="1 2">FI3</strain>
    </source>
</reference>
<evidence type="ECO:0000313" key="1">
    <source>
        <dbReference type="EMBL" id="EUN21143.1"/>
    </source>
</evidence>
<proteinExistence type="predicted"/>